<dbReference type="Proteomes" id="UP000636960">
    <property type="component" value="Unassembled WGS sequence"/>
</dbReference>
<dbReference type="GO" id="GO:0016491">
    <property type="term" value="F:oxidoreductase activity"/>
    <property type="evidence" value="ECO:0007669"/>
    <property type="project" value="UniProtKB-KW"/>
</dbReference>
<dbReference type="SUPFAM" id="SSF51905">
    <property type="entry name" value="FAD/NAD(P)-binding domain"/>
    <property type="match status" value="1"/>
</dbReference>
<organism evidence="3 4">
    <name type="scientific">Paractinoplanes rishiriensis</name>
    <dbReference type="NCBI Taxonomy" id="1050105"/>
    <lineage>
        <taxon>Bacteria</taxon>
        <taxon>Bacillati</taxon>
        <taxon>Actinomycetota</taxon>
        <taxon>Actinomycetes</taxon>
        <taxon>Micromonosporales</taxon>
        <taxon>Micromonosporaceae</taxon>
        <taxon>Paractinoplanes</taxon>
    </lineage>
</organism>
<dbReference type="GO" id="GO:0071949">
    <property type="term" value="F:FAD binding"/>
    <property type="evidence" value="ECO:0007669"/>
    <property type="project" value="InterPro"/>
</dbReference>
<proteinExistence type="predicted"/>
<dbReference type="EMBL" id="BOMV01000064">
    <property type="protein sequence ID" value="GIE98621.1"/>
    <property type="molecule type" value="Genomic_DNA"/>
</dbReference>
<sequence>MRETTRVAIIGAGPAGITLANLLQRNGIETVVLEVRGRSYVEERQRAGVLDHYGGRIFEEAGLAGEVLAGVPDQTLLEIRTDGEPRFLDLRALSGGRSSRMVPQQLLVRRLLATYLAGGGDLRFEALDVALHDLDGDTPRVTYRDPDGTEHEIACAYVAGCDGFHGVSRRSIPEEALATYTFDHGIGWYTVLADSPAPSYPLFAVSEHGLAAHFPRGPRASRFYLQYRAGDDPRKWPDEDTWQQLRLRLGSPDLAGTITDREIVEMRSFVVEPMEFGRLFLVGDAAHIITPLGAKGMNLAVSDAHMLAEALIGAERGGDRSALAGYSAACLRRTWDYQEFSRWFSEMLHDAGDDTDAGPFRRRLARARMDRLFSSPPAAAAFADMMAGTTY</sequence>
<dbReference type="Gene3D" id="3.50.50.60">
    <property type="entry name" value="FAD/NAD(P)-binding domain"/>
    <property type="match status" value="1"/>
</dbReference>
<reference evidence="3" key="1">
    <citation type="submission" date="2021-01" db="EMBL/GenBank/DDBJ databases">
        <title>Whole genome shotgun sequence of Actinoplanes rishiriensis NBRC 108556.</title>
        <authorList>
            <person name="Komaki H."/>
            <person name="Tamura T."/>
        </authorList>
    </citation>
    <scope>NUCLEOTIDE SEQUENCE</scope>
    <source>
        <strain evidence="3">NBRC 108556</strain>
    </source>
</reference>
<dbReference type="PANTHER" id="PTHR43476">
    <property type="entry name" value="3-(3-HYDROXY-PHENYL)PROPIONATE/3-HYDROXYCINNAMIC ACID HYDROXYLASE"/>
    <property type="match status" value="1"/>
</dbReference>
<dbReference type="InterPro" id="IPR002938">
    <property type="entry name" value="FAD-bd"/>
</dbReference>
<keyword evidence="4" id="KW-1185">Reference proteome</keyword>
<dbReference type="NCBIfam" id="NF006091">
    <property type="entry name" value="PRK08243.1"/>
    <property type="match status" value="1"/>
</dbReference>
<name>A0A919K8N7_9ACTN</name>
<protein>
    <submittedName>
        <fullName evidence="3">4-hydroxybenzoate 3-monooxygenase</fullName>
    </submittedName>
</protein>
<dbReference type="Pfam" id="PF01494">
    <property type="entry name" value="FAD_binding_3"/>
    <property type="match status" value="1"/>
</dbReference>
<keyword evidence="1" id="KW-0560">Oxidoreductase</keyword>
<dbReference type="PRINTS" id="PR00420">
    <property type="entry name" value="RNGMNOXGNASE"/>
</dbReference>
<evidence type="ECO:0000259" key="2">
    <source>
        <dbReference type="Pfam" id="PF01494"/>
    </source>
</evidence>
<dbReference type="PANTHER" id="PTHR43476:SF5">
    <property type="entry name" value="FAD-DEPENDENT MONOOXYGENASE"/>
    <property type="match status" value="1"/>
</dbReference>
<dbReference type="AlphaFoldDB" id="A0A919K8N7"/>
<dbReference type="SUPFAM" id="SSF54373">
    <property type="entry name" value="FAD-linked reductases, C-terminal domain"/>
    <property type="match status" value="1"/>
</dbReference>
<accession>A0A919K8N7</accession>
<dbReference type="InterPro" id="IPR050631">
    <property type="entry name" value="PheA/TfdB_FAD_monoxygenase"/>
</dbReference>
<dbReference type="Gene3D" id="3.30.9.10">
    <property type="entry name" value="D-Amino Acid Oxidase, subunit A, domain 2"/>
    <property type="match status" value="1"/>
</dbReference>
<evidence type="ECO:0000313" key="4">
    <source>
        <dbReference type="Proteomes" id="UP000636960"/>
    </source>
</evidence>
<evidence type="ECO:0000256" key="1">
    <source>
        <dbReference type="ARBA" id="ARBA00023002"/>
    </source>
</evidence>
<gene>
    <name evidence="3" type="primary">pobA_2</name>
    <name evidence="3" type="ORF">Ari01nite_60860</name>
</gene>
<comment type="caution">
    <text evidence="3">The sequence shown here is derived from an EMBL/GenBank/DDBJ whole genome shotgun (WGS) entry which is preliminary data.</text>
</comment>
<dbReference type="RefSeq" id="WP_239163159.1">
    <property type="nucleotide sequence ID" value="NZ_BOMV01000064.1"/>
</dbReference>
<evidence type="ECO:0000313" key="3">
    <source>
        <dbReference type="EMBL" id="GIE98621.1"/>
    </source>
</evidence>
<feature type="domain" description="FAD-binding" evidence="2">
    <location>
        <begin position="5"/>
        <end position="340"/>
    </location>
</feature>
<dbReference type="InterPro" id="IPR036188">
    <property type="entry name" value="FAD/NAD-bd_sf"/>
</dbReference>